<dbReference type="STRING" id="42251.A0A2T6ZKX7"/>
<keyword evidence="3" id="KW-1185">Reference proteome</keyword>
<accession>A0A2T6ZKX7</accession>
<name>A0A2T6ZKX7_TUBBO</name>
<dbReference type="Proteomes" id="UP000244722">
    <property type="component" value="Unassembled WGS sequence"/>
</dbReference>
<dbReference type="OrthoDB" id="5403573at2759"/>
<feature type="region of interest" description="Disordered" evidence="1">
    <location>
        <begin position="51"/>
        <end position="80"/>
    </location>
</feature>
<comment type="caution">
    <text evidence="2">The sequence shown here is derived from an EMBL/GenBank/DDBJ whole genome shotgun (WGS) entry which is preliminary data.</text>
</comment>
<protein>
    <submittedName>
        <fullName evidence="2">Uncharacterized protein</fullName>
    </submittedName>
</protein>
<proteinExistence type="predicted"/>
<organism evidence="2 3">
    <name type="scientific">Tuber borchii</name>
    <name type="common">White truffle</name>
    <dbReference type="NCBI Taxonomy" id="42251"/>
    <lineage>
        <taxon>Eukaryota</taxon>
        <taxon>Fungi</taxon>
        <taxon>Dikarya</taxon>
        <taxon>Ascomycota</taxon>
        <taxon>Pezizomycotina</taxon>
        <taxon>Pezizomycetes</taxon>
        <taxon>Pezizales</taxon>
        <taxon>Tuberaceae</taxon>
        <taxon>Tuber</taxon>
    </lineage>
</organism>
<reference evidence="2 3" key="1">
    <citation type="submission" date="2017-04" db="EMBL/GenBank/DDBJ databases">
        <title>Draft genome sequence of Tuber borchii Vittad., a whitish edible truffle.</title>
        <authorList>
            <consortium name="DOE Joint Genome Institute"/>
            <person name="Murat C."/>
            <person name="Kuo A."/>
            <person name="Barry K.W."/>
            <person name="Clum A."/>
            <person name="Dockter R.B."/>
            <person name="Fauchery L."/>
            <person name="Iotti M."/>
            <person name="Kohler A."/>
            <person name="Labutti K."/>
            <person name="Lindquist E.A."/>
            <person name="Lipzen A."/>
            <person name="Ohm R.A."/>
            <person name="Wang M."/>
            <person name="Grigoriev I.V."/>
            <person name="Zambonelli A."/>
            <person name="Martin F.M."/>
        </authorList>
    </citation>
    <scope>NUCLEOTIDE SEQUENCE [LARGE SCALE GENOMIC DNA]</scope>
    <source>
        <strain evidence="2 3">Tbo3840</strain>
    </source>
</reference>
<sequence>MSVTKLIEHVLEEVSIDGSEGTTIKQLFIYVTEFYTKTLVPKVEINSLCGPPQDPWSSGASGGGGEAGPGSSAAPQDQPAYWGVPNMRDEFQDYVWDILRQQVDFKVGMNGEGNELSLDEIVADLRNQAEDSKGEANGGGKVWRVYTSEERHWKTLTGHGPDLKRVRYLFPRSTRL</sequence>
<evidence type="ECO:0000313" key="2">
    <source>
        <dbReference type="EMBL" id="PUU76106.1"/>
    </source>
</evidence>
<evidence type="ECO:0000313" key="3">
    <source>
        <dbReference type="Proteomes" id="UP000244722"/>
    </source>
</evidence>
<dbReference type="EMBL" id="NESQ01000202">
    <property type="protein sequence ID" value="PUU76106.1"/>
    <property type="molecule type" value="Genomic_DNA"/>
</dbReference>
<gene>
    <name evidence="2" type="ORF">B9Z19DRAFT_284558</name>
</gene>
<dbReference type="AlphaFoldDB" id="A0A2T6ZKX7"/>
<evidence type="ECO:0000256" key="1">
    <source>
        <dbReference type="SAM" id="MobiDB-lite"/>
    </source>
</evidence>